<reference evidence="2" key="1">
    <citation type="submission" date="2020-12" db="EMBL/GenBank/DDBJ databases">
        <title>WGS assembly of Carya illinoinensis cv. Pawnee.</title>
        <authorList>
            <person name="Platts A."/>
            <person name="Shu S."/>
            <person name="Wright S."/>
            <person name="Barry K."/>
            <person name="Edger P."/>
            <person name="Pires J.C."/>
            <person name="Schmutz J."/>
        </authorList>
    </citation>
    <scope>NUCLEOTIDE SEQUENCE</scope>
    <source>
        <tissue evidence="2">Leaf</tissue>
    </source>
</reference>
<gene>
    <name evidence="2" type="ORF">CIPAW_11G054800</name>
</gene>
<dbReference type="EMBL" id="CM031819">
    <property type="protein sequence ID" value="KAG6635608.1"/>
    <property type="molecule type" value="Genomic_DNA"/>
</dbReference>
<name>A0A8T1NZT4_CARIL</name>
<dbReference type="AlphaFoldDB" id="A0A8T1NZT4"/>
<sequence length="152" mass="17375">MDLPRRRNQNSIQSRPDLVVGPHECTLDKRQINEIQVKDKIQKIYHGSTKMRFPKPLTRKTSDVEIPSNTTRYIPLTTQTSNLIPKNSSATIQIGPIDTRKSPNKSILQLLEKSKTPNIPQHTHQKDQRPFCPKSQKIPPKAPLEARNTQPT</sequence>
<evidence type="ECO:0000313" key="3">
    <source>
        <dbReference type="Proteomes" id="UP000811609"/>
    </source>
</evidence>
<dbReference type="Proteomes" id="UP000811609">
    <property type="component" value="Chromosome 11"/>
</dbReference>
<protein>
    <submittedName>
        <fullName evidence="2">Uncharacterized protein</fullName>
    </submittedName>
</protein>
<comment type="caution">
    <text evidence="2">The sequence shown here is derived from an EMBL/GenBank/DDBJ whole genome shotgun (WGS) entry which is preliminary data.</text>
</comment>
<proteinExistence type="predicted"/>
<evidence type="ECO:0000256" key="1">
    <source>
        <dbReference type="SAM" id="MobiDB-lite"/>
    </source>
</evidence>
<feature type="region of interest" description="Disordered" evidence="1">
    <location>
        <begin position="113"/>
        <end position="152"/>
    </location>
</feature>
<accession>A0A8T1NZT4</accession>
<keyword evidence="3" id="KW-1185">Reference proteome</keyword>
<evidence type="ECO:0000313" key="2">
    <source>
        <dbReference type="EMBL" id="KAG6635608.1"/>
    </source>
</evidence>
<organism evidence="2 3">
    <name type="scientific">Carya illinoinensis</name>
    <name type="common">Pecan</name>
    <dbReference type="NCBI Taxonomy" id="32201"/>
    <lineage>
        <taxon>Eukaryota</taxon>
        <taxon>Viridiplantae</taxon>
        <taxon>Streptophyta</taxon>
        <taxon>Embryophyta</taxon>
        <taxon>Tracheophyta</taxon>
        <taxon>Spermatophyta</taxon>
        <taxon>Magnoliopsida</taxon>
        <taxon>eudicotyledons</taxon>
        <taxon>Gunneridae</taxon>
        <taxon>Pentapetalae</taxon>
        <taxon>rosids</taxon>
        <taxon>fabids</taxon>
        <taxon>Fagales</taxon>
        <taxon>Juglandaceae</taxon>
        <taxon>Carya</taxon>
    </lineage>
</organism>